<comment type="caution">
    <text evidence="2">The sequence shown here is derived from an EMBL/GenBank/DDBJ whole genome shotgun (WGS) entry which is preliminary data.</text>
</comment>
<feature type="compositionally biased region" description="Basic and acidic residues" evidence="1">
    <location>
        <begin position="44"/>
        <end position="67"/>
    </location>
</feature>
<evidence type="ECO:0000313" key="3">
    <source>
        <dbReference type="Proteomes" id="UP000813462"/>
    </source>
</evidence>
<organism evidence="2 3">
    <name type="scientific">Ziziphus jujuba var. spinosa</name>
    <dbReference type="NCBI Taxonomy" id="714518"/>
    <lineage>
        <taxon>Eukaryota</taxon>
        <taxon>Viridiplantae</taxon>
        <taxon>Streptophyta</taxon>
        <taxon>Embryophyta</taxon>
        <taxon>Tracheophyta</taxon>
        <taxon>Spermatophyta</taxon>
        <taxon>Magnoliopsida</taxon>
        <taxon>eudicotyledons</taxon>
        <taxon>Gunneridae</taxon>
        <taxon>Pentapetalae</taxon>
        <taxon>rosids</taxon>
        <taxon>fabids</taxon>
        <taxon>Rosales</taxon>
        <taxon>Rhamnaceae</taxon>
        <taxon>Paliureae</taxon>
        <taxon>Ziziphus</taxon>
    </lineage>
</organism>
<feature type="compositionally biased region" description="Polar residues" evidence="1">
    <location>
        <begin position="116"/>
        <end position="126"/>
    </location>
</feature>
<dbReference type="AlphaFoldDB" id="A0A978UAY6"/>
<accession>A0A978UAY6</accession>
<evidence type="ECO:0000313" key="2">
    <source>
        <dbReference type="EMBL" id="KAH7511929.1"/>
    </source>
</evidence>
<sequence>MRRRSKQYSGRLMLPLIELVKIFCGLRMLRGSKYMVHLKKKQINRSERYGKDEELNKEGAKEHKKKEAIENRADKVQKEAALGGKSLEKDIVKVKHAPKSQQQGKMISSKAKTPDSESNITKHQIF</sequence>
<protein>
    <submittedName>
        <fullName evidence="2">Uncharacterized protein</fullName>
    </submittedName>
</protein>
<gene>
    <name evidence="2" type="ORF">FEM48_Zijuj12G0035900</name>
</gene>
<proteinExistence type="predicted"/>
<dbReference type="Proteomes" id="UP000813462">
    <property type="component" value="Unassembled WGS sequence"/>
</dbReference>
<dbReference type="EMBL" id="JAEACU010000012">
    <property type="protein sequence ID" value="KAH7511929.1"/>
    <property type="molecule type" value="Genomic_DNA"/>
</dbReference>
<feature type="region of interest" description="Disordered" evidence="1">
    <location>
        <begin position="43"/>
        <end position="67"/>
    </location>
</feature>
<name>A0A978UAY6_ZIZJJ</name>
<reference evidence="2" key="1">
    <citation type="journal article" date="2021" name="Front. Plant Sci.">
        <title>Chromosome-Scale Genome Assembly for Chinese Sour Jujube and Insights Into Its Genome Evolution and Domestication Signature.</title>
        <authorList>
            <person name="Shen L.-Y."/>
            <person name="Luo H."/>
            <person name="Wang X.-L."/>
            <person name="Wang X.-M."/>
            <person name="Qiu X.-J."/>
            <person name="Liu H."/>
            <person name="Zhou S.-S."/>
            <person name="Jia K.-H."/>
            <person name="Nie S."/>
            <person name="Bao Y.-T."/>
            <person name="Zhang R.-G."/>
            <person name="Yun Q.-Z."/>
            <person name="Chai Y.-H."/>
            <person name="Lu J.-Y."/>
            <person name="Li Y."/>
            <person name="Zhao S.-W."/>
            <person name="Mao J.-F."/>
            <person name="Jia S.-G."/>
            <person name="Mao Y.-M."/>
        </authorList>
    </citation>
    <scope>NUCLEOTIDE SEQUENCE</scope>
    <source>
        <strain evidence="2">AT0</strain>
        <tissue evidence="2">Leaf</tissue>
    </source>
</reference>
<evidence type="ECO:0000256" key="1">
    <source>
        <dbReference type="SAM" id="MobiDB-lite"/>
    </source>
</evidence>
<feature type="region of interest" description="Disordered" evidence="1">
    <location>
        <begin position="87"/>
        <end position="126"/>
    </location>
</feature>